<accession>A0A1H8XQY1</accession>
<feature type="transmembrane region" description="Helical" evidence="1">
    <location>
        <begin position="191"/>
        <end position="216"/>
    </location>
</feature>
<evidence type="ECO:0000313" key="3">
    <source>
        <dbReference type="Proteomes" id="UP000198582"/>
    </source>
</evidence>
<dbReference type="STRING" id="394193.SAMN04489732_108310"/>
<keyword evidence="1" id="KW-1133">Transmembrane helix</keyword>
<dbReference type="EMBL" id="FOEF01000008">
    <property type="protein sequence ID" value="SEP42309.1"/>
    <property type="molecule type" value="Genomic_DNA"/>
</dbReference>
<organism evidence="2 3">
    <name type="scientific">Amycolatopsis saalfeldensis</name>
    <dbReference type="NCBI Taxonomy" id="394193"/>
    <lineage>
        <taxon>Bacteria</taxon>
        <taxon>Bacillati</taxon>
        <taxon>Actinomycetota</taxon>
        <taxon>Actinomycetes</taxon>
        <taxon>Pseudonocardiales</taxon>
        <taxon>Pseudonocardiaceae</taxon>
        <taxon>Amycolatopsis</taxon>
    </lineage>
</organism>
<feature type="transmembrane region" description="Helical" evidence="1">
    <location>
        <begin position="50"/>
        <end position="70"/>
    </location>
</feature>
<evidence type="ECO:0000313" key="2">
    <source>
        <dbReference type="EMBL" id="SEP42309.1"/>
    </source>
</evidence>
<keyword evidence="1" id="KW-0472">Membrane</keyword>
<dbReference type="AlphaFoldDB" id="A0A1H8XQY1"/>
<dbReference type="Proteomes" id="UP000198582">
    <property type="component" value="Unassembled WGS sequence"/>
</dbReference>
<dbReference type="RefSeq" id="WP_091618485.1">
    <property type="nucleotide sequence ID" value="NZ_FOEF01000008.1"/>
</dbReference>
<gene>
    <name evidence="2" type="ORF">SAMN04489732_108310</name>
</gene>
<proteinExistence type="predicted"/>
<feature type="transmembrane region" description="Helical" evidence="1">
    <location>
        <begin position="158"/>
        <end position="179"/>
    </location>
</feature>
<keyword evidence="3" id="KW-1185">Reference proteome</keyword>
<name>A0A1H8XQY1_9PSEU</name>
<keyword evidence="1" id="KW-0812">Transmembrane</keyword>
<feature type="transmembrane region" description="Helical" evidence="1">
    <location>
        <begin position="100"/>
        <end position="116"/>
    </location>
</feature>
<evidence type="ECO:0000256" key="1">
    <source>
        <dbReference type="SAM" id="Phobius"/>
    </source>
</evidence>
<feature type="transmembrane region" description="Helical" evidence="1">
    <location>
        <begin position="223"/>
        <end position="244"/>
    </location>
</feature>
<feature type="transmembrane region" description="Helical" evidence="1">
    <location>
        <begin position="76"/>
        <end position="93"/>
    </location>
</feature>
<feature type="transmembrane region" description="Helical" evidence="1">
    <location>
        <begin position="20"/>
        <end position="43"/>
    </location>
</feature>
<reference evidence="2 3" key="1">
    <citation type="submission" date="2016-10" db="EMBL/GenBank/DDBJ databases">
        <authorList>
            <person name="de Groot N.N."/>
        </authorList>
    </citation>
    <scope>NUCLEOTIDE SEQUENCE [LARGE SCALE GENOMIC DNA]</scope>
    <source>
        <strain evidence="2 3">DSM 44993</strain>
    </source>
</reference>
<protein>
    <submittedName>
        <fullName evidence="2">Uncharacterized protein</fullName>
    </submittedName>
</protein>
<feature type="transmembrane region" description="Helical" evidence="1">
    <location>
        <begin position="128"/>
        <end position="146"/>
    </location>
</feature>
<sequence length="586" mass="60195">MDHHVTPVSTGSSGVDIAALVLRLVLLLATAFLAGTGILRPLVGDLPRKLWLTVGGLGVLSAVLAAVSAATVEVNLAALIIHIVLALAVPVLLRRPSAGRWASLALVVLVVLETSLDGSGIDFAIDTVYVAAAALWFGITLLSAWVPADQWRATQFRVGPLSVTLGGLLTLAGVVQLVLSGVGFDRRLYESLFGIALLVVVALPAAVAVLSGILLSRNGSTRVYRYGVIGVAAGFIAWSALAAVPQPPPLPIPGVPLLADATVGGGSVPVLLSPQRPGRNLVHFPPSAGEGLFAGTEGGLISPAVARGGAEGTWADVDLPPGRSSLVIKRGDATTTVEVDAGTAPGPVIADADAPECASAALGGLVAEKHDVLTSCPSDALSPEDSGSLVKLVEFLAGRKPSAITLVEDSSPRGVAAARLVRENAARLGLPVQQDAGADTALVVVSGWSGGYLAMTRAAESQRLKPTHQYGLYLAPWLLNGPIVNAVASSSMPLRFDPRDQLAVSYAVTVGNTFGGESPTVGGFRTWLGPQWQSVNGEVQMFAAAQVNAMPMYPGEQHAPGMEAARDYAGQWIPDGTIVPVSGLLR</sequence>
<dbReference type="OrthoDB" id="3590217at2"/>